<accession>A0A810MWB3</accession>
<dbReference type="AlphaFoldDB" id="A0A810MWB3"/>
<dbReference type="KEGG" id="pry:Prubr_12900"/>
<proteinExistence type="predicted"/>
<dbReference type="Gene3D" id="3.20.20.70">
    <property type="entry name" value="Aldolase class I"/>
    <property type="match status" value="1"/>
</dbReference>
<organism evidence="3 4">
    <name type="scientific">Polymorphospora rubra</name>
    <dbReference type="NCBI Taxonomy" id="338584"/>
    <lineage>
        <taxon>Bacteria</taxon>
        <taxon>Bacillati</taxon>
        <taxon>Actinomycetota</taxon>
        <taxon>Actinomycetes</taxon>
        <taxon>Micromonosporales</taxon>
        <taxon>Micromonosporaceae</taxon>
        <taxon>Polymorphospora</taxon>
    </lineage>
</organism>
<sequence length="321" mass="32763">MLNDDQASGGSGVDGGTGGPPAGFPSSAPLIAAVLTPTTAGGSIDPDVTSAYFRGVVADGADGLAVAVHTGRGDRLPLPARAALVEAARSLTPIVVTAVWPHDDLDRWGAIAADAGASALLVAPAARDDPGSELRRLDRLSRSSGLDLIAFDLYTGPYAPATLAAVLSHPAVTAYKPAHLSDAIACQAGIWSAVAAGVTVLTGEDRMFVPSMLWGARGALVGLAAAATPLTRTAFRAAHEGTELFAPSRILDEFAAATFCPPYDGYVQRMSWIAADEGRIPVEFAVDPGRPAGLDDVERGPLLALTRRLLGEVDAAGGPAR</sequence>
<dbReference type="RefSeq" id="WP_212822489.1">
    <property type="nucleotide sequence ID" value="NZ_AP023359.1"/>
</dbReference>
<dbReference type="EMBL" id="AP023359">
    <property type="protein sequence ID" value="BCJ64269.1"/>
    <property type="molecule type" value="Genomic_DNA"/>
</dbReference>
<dbReference type="SUPFAM" id="SSF51569">
    <property type="entry name" value="Aldolase"/>
    <property type="match status" value="1"/>
</dbReference>
<reference evidence="3" key="1">
    <citation type="submission" date="2020-08" db="EMBL/GenBank/DDBJ databases">
        <title>Whole genome shotgun sequence of Polymorphospora rubra NBRC 101157.</title>
        <authorList>
            <person name="Komaki H."/>
            <person name="Tamura T."/>
        </authorList>
    </citation>
    <scope>NUCLEOTIDE SEQUENCE</scope>
    <source>
        <strain evidence="3">NBRC 101157</strain>
    </source>
</reference>
<evidence type="ECO:0000256" key="2">
    <source>
        <dbReference type="SAM" id="MobiDB-lite"/>
    </source>
</evidence>
<keyword evidence="4" id="KW-1185">Reference proteome</keyword>
<feature type="region of interest" description="Disordered" evidence="2">
    <location>
        <begin position="1"/>
        <end position="22"/>
    </location>
</feature>
<dbReference type="SMART" id="SM01130">
    <property type="entry name" value="DHDPS"/>
    <property type="match status" value="1"/>
</dbReference>
<name>A0A810MWB3_9ACTN</name>
<dbReference type="GO" id="GO:0016829">
    <property type="term" value="F:lyase activity"/>
    <property type="evidence" value="ECO:0007669"/>
    <property type="project" value="UniProtKB-KW"/>
</dbReference>
<feature type="compositionally biased region" description="Gly residues" evidence="2">
    <location>
        <begin position="9"/>
        <end position="21"/>
    </location>
</feature>
<evidence type="ECO:0000313" key="4">
    <source>
        <dbReference type="Proteomes" id="UP000680866"/>
    </source>
</evidence>
<evidence type="ECO:0008006" key="5">
    <source>
        <dbReference type="Google" id="ProtNLM"/>
    </source>
</evidence>
<dbReference type="InterPro" id="IPR002220">
    <property type="entry name" value="DapA-like"/>
</dbReference>
<dbReference type="Proteomes" id="UP000680866">
    <property type="component" value="Chromosome"/>
</dbReference>
<dbReference type="InterPro" id="IPR013785">
    <property type="entry name" value="Aldolase_TIM"/>
</dbReference>
<protein>
    <recommendedName>
        <fullName evidence="5">Dihydrodipicolinate synthase family protein</fullName>
    </recommendedName>
</protein>
<evidence type="ECO:0000313" key="3">
    <source>
        <dbReference type="EMBL" id="BCJ64269.1"/>
    </source>
</evidence>
<evidence type="ECO:0000256" key="1">
    <source>
        <dbReference type="ARBA" id="ARBA00023239"/>
    </source>
</evidence>
<keyword evidence="1" id="KW-0456">Lyase</keyword>
<gene>
    <name evidence="3" type="ORF">Prubr_12900</name>
</gene>